<dbReference type="PANTHER" id="PTHR42948">
    <property type="entry name" value="TRANSPORTER"/>
    <property type="match status" value="1"/>
</dbReference>
<dbReference type="PRINTS" id="PR00176">
    <property type="entry name" value="NANEUSMPORT"/>
</dbReference>
<feature type="transmembrane region" description="Helical" evidence="7">
    <location>
        <begin position="116"/>
        <end position="138"/>
    </location>
</feature>
<dbReference type="SUPFAM" id="SSF161070">
    <property type="entry name" value="SNF-like"/>
    <property type="match status" value="1"/>
</dbReference>
<feature type="region of interest" description="Disordered" evidence="6">
    <location>
        <begin position="23"/>
        <end position="80"/>
    </location>
</feature>
<evidence type="ECO:0000313" key="9">
    <source>
        <dbReference type="Proteomes" id="UP000315003"/>
    </source>
</evidence>
<dbReference type="Proteomes" id="UP000315003">
    <property type="component" value="Chromosome"/>
</dbReference>
<keyword evidence="4 7" id="KW-1133">Transmembrane helix</keyword>
<dbReference type="Pfam" id="PF00209">
    <property type="entry name" value="SNF"/>
    <property type="match status" value="2"/>
</dbReference>
<evidence type="ECO:0000256" key="6">
    <source>
        <dbReference type="SAM" id="MobiDB-lite"/>
    </source>
</evidence>
<feature type="transmembrane region" description="Helical" evidence="7">
    <location>
        <begin position="172"/>
        <end position="195"/>
    </location>
</feature>
<dbReference type="GO" id="GO:0016020">
    <property type="term" value="C:membrane"/>
    <property type="evidence" value="ECO:0007669"/>
    <property type="project" value="UniProtKB-SubCell"/>
</dbReference>
<gene>
    <name evidence="8" type="ORF">SV7mr_02210</name>
</gene>
<dbReference type="InterPro" id="IPR037272">
    <property type="entry name" value="SNS_sf"/>
</dbReference>
<feature type="transmembrane region" description="Helical" evidence="7">
    <location>
        <begin position="83"/>
        <end position="104"/>
    </location>
</feature>
<comment type="subcellular location">
    <subcellularLocation>
        <location evidence="1">Membrane</location>
        <topology evidence="1">Multi-pass membrane protein</topology>
    </subcellularLocation>
</comment>
<dbReference type="InterPro" id="IPR000175">
    <property type="entry name" value="Na/ntran_symport"/>
</dbReference>
<proteinExistence type="predicted"/>
<feature type="transmembrane region" description="Helical" evidence="7">
    <location>
        <begin position="260"/>
        <end position="280"/>
    </location>
</feature>
<feature type="transmembrane region" description="Helical" evidence="7">
    <location>
        <begin position="308"/>
        <end position="331"/>
    </location>
</feature>
<accession>A0A517SNN3</accession>
<keyword evidence="2" id="KW-0813">Transport</keyword>
<feature type="compositionally biased region" description="Low complexity" evidence="6">
    <location>
        <begin position="33"/>
        <end position="46"/>
    </location>
</feature>
<evidence type="ECO:0000256" key="1">
    <source>
        <dbReference type="ARBA" id="ARBA00004141"/>
    </source>
</evidence>
<dbReference type="NCBIfam" id="NF037979">
    <property type="entry name" value="Na_transp"/>
    <property type="match status" value="1"/>
</dbReference>
<feature type="transmembrane region" description="Helical" evidence="7">
    <location>
        <begin position="513"/>
        <end position="535"/>
    </location>
</feature>
<organism evidence="8 9">
    <name type="scientific">Stieleria bergensis</name>
    <dbReference type="NCBI Taxonomy" id="2528025"/>
    <lineage>
        <taxon>Bacteria</taxon>
        <taxon>Pseudomonadati</taxon>
        <taxon>Planctomycetota</taxon>
        <taxon>Planctomycetia</taxon>
        <taxon>Pirellulales</taxon>
        <taxon>Pirellulaceae</taxon>
        <taxon>Stieleria</taxon>
    </lineage>
</organism>
<keyword evidence="3 7" id="KW-0812">Transmembrane</keyword>
<evidence type="ECO:0000256" key="4">
    <source>
        <dbReference type="ARBA" id="ARBA00022989"/>
    </source>
</evidence>
<dbReference type="EMBL" id="CP036272">
    <property type="protein sequence ID" value="QDT57736.1"/>
    <property type="molecule type" value="Genomic_DNA"/>
</dbReference>
<feature type="transmembrane region" description="Helical" evidence="7">
    <location>
        <begin position="352"/>
        <end position="374"/>
    </location>
</feature>
<dbReference type="PANTHER" id="PTHR42948:SF1">
    <property type="entry name" value="TRANSPORTER"/>
    <property type="match status" value="1"/>
</dbReference>
<feature type="transmembrane region" description="Helical" evidence="7">
    <location>
        <begin position="468"/>
        <end position="492"/>
    </location>
</feature>
<evidence type="ECO:0000256" key="7">
    <source>
        <dbReference type="SAM" id="Phobius"/>
    </source>
</evidence>
<evidence type="ECO:0000313" key="8">
    <source>
        <dbReference type="EMBL" id="QDT57736.1"/>
    </source>
</evidence>
<reference evidence="8 9" key="1">
    <citation type="submission" date="2019-02" db="EMBL/GenBank/DDBJ databases">
        <title>Deep-cultivation of Planctomycetes and their phenomic and genomic characterization uncovers novel biology.</title>
        <authorList>
            <person name="Wiegand S."/>
            <person name="Jogler M."/>
            <person name="Boedeker C."/>
            <person name="Pinto D."/>
            <person name="Vollmers J."/>
            <person name="Rivas-Marin E."/>
            <person name="Kohn T."/>
            <person name="Peeters S.H."/>
            <person name="Heuer A."/>
            <person name="Rast P."/>
            <person name="Oberbeckmann S."/>
            <person name="Bunk B."/>
            <person name="Jeske O."/>
            <person name="Meyerdierks A."/>
            <person name="Storesund J.E."/>
            <person name="Kallscheuer N."/>
            <person name="Luecker S."/>
            <person name="Lage O.M."/>
            <person name="Pohl T."/>
            <person name="Merkel B.J."/>
            <person name="Hornburger P."/>
            <person name="Mueller R.-W."/>
            <person name="Bruemmer F."/>
            <person name="Labrenz M."/>
            <person name="Spormann A.M."/>
            <person name="Op den Camp H."/>
            <person name="Overmann J."/>
            <person name="Amann R."/>
            <person name="Jetten M.S.M."/>
            <person name="Mascher T."/>
            <person name="Medema M.H."/>
            <person name="Devos D.P."/>
            <person name="Kaster A.-K."/>
            <person name="Ovreas L."/>
            <person name="Rohde M."/>
            <person name="Galperin M.Y."/>
            <person name="Jogler C."/>
        </authorList>
    </citation>
    <scope>NUCLEOTIDE SEQUENCE [LARGE SCALE GENOMIC DNA]</scope>
    <source>
        <strain evidence="8 9">SV_7m_r</strain>
    </source>
</reference>
<protein>
    <submittedName>
        <fullName evidence="8">Sodium:neurotransmitter symporter family protein</fullName>
    </submittedName>
</protein>
<keyword evidence="5 7" id="KW-0472">Membrane</keyword>
<keyword evidence="9" id="KW-1185">Reference proteome</keyword>
<feature type="transmembrane region" description="Helical" evidence="7">
    <location>
        <begin position="439"/>
        <end position="456"/>
    </location>
</feature>
<feature type="transmembrane region" description="Helical" evidence="7">
    <location>
        <begin position="226"/>
        <end position="248"/>
    </location>
</feature>
<evidence type="ECO:0000256" key="2">
    <source>
        <dbReference type="ARBA" id="ARBA00022448"/>
    </source>
</evidence>
<name>A0A517SNN3_9BACT</name>
<sequence length="602" mass="64064">MVGCLGGLWFGFLARSSSSHANQQEVNVEDSTDAPSSADSSGPNSSEMPATEAQAVEKAPAGELASASAGDQTGPAKTGGEQWGSRIGVILAVAGSAVGLGNFLRFPGQAASNGGGAFLLPYFISLLVLGIPLCWAEWTMGRFGGLKGFNSAPGIFSAVCRSLKARYLAVPALLIPLVIYMYYVVIEAWCLAYAFKYLTGDLMLGDNPDAYGKFFGDFVGSGEDGAILGGTSSLIVFVGITFVINFVLIYRGVSKGIETFCRIAIPMMVVCSLLVLARVLTLPAEKVSEGLGFMWNPDFSKLADAKTWLAASGQIFFSLSVGFGVIINYASYLKKKDDVVLSGLTACGMNEFFEVCLGGLITLPAAFIFLGAAAGDQGTFGLGFTALPNVFAQMPGGQFFGFLWFFMLFLAAITSSLSMLQPVIAFFEEGFGMARPASVSLLGIITLAGSMFVIWFSAGLKALDTMDFWVGTVLIFILAMVQSVIYGWIFGVKRGVEESSHGASFKIPMVVHYMLKFVVPLYLGVIFVLFLYQALPDPVDANGNPVLDDDGVPKLGYLSQIASDRVVQFSLLFIVGTIGFLTAMVHAAGLKWAEQGRLKDLD</sequence>
<dbReference type="PROSITE" id="PS50267">
    <property type="entry name" value="NA_NEUROTRAN_SYMP_3"/>
    <property type="match status" value="1"/>
</dbReference>
<feature type="transmembrane region" description="Helical" evidence="7">
    <location>
        <begin position="566"/>
        <end position="589"/>
    </location>
</feature>
<feature type="transmembrane region" description="Helical" evidence="7">
    <location>
        <begin position="402"/>
        <end position="427"/>
    </location>
</feature>
<evidence type="ECO:0000256" key="5">
    <source>
        <dbReference type="ARBA" id="ARBA00023136"/>
    </source>
</evidence>
<dbReference type="AlphaFoldDB" id="A0A517SNN3"/>
<evidence type="ECO:0000256" key="3">
    <source>
        <dbReference type="ARBA" id="ARBA00022692"/>
    </source>
</evidence>